<evidence type="ECO:0000256" key="6">
    <source>
        <dbReference type="ARBA" id="ARBA00022692"/>
    </source>
</evidence>
<dbReference type="Pfam" id="PF00852">
    <property type="entry name" value="Glyco_transf_10"/>
    <property type="match status" value="1"/>
</dbReference>
<dbReference type="InterPro" id="IPR001503">
    <property type="entry name" value="Glyco_trans_10"/>
</dbReference>
<dbReference type="InterPro" id="IPR055270">
    <property type="entry name" value="Glyco_tran_10_C"/>
</dbReference>
<dbReference type="UniPathway" id="UPA00378"/>
<evidence type="ECO:0000256" key="12">
    <source>
        <dbReference type="RuleBase" id="RU003832"/>
    </source>
</evidence>
<evidence type="ECO:0000256" key="5">
    <source>
        <dbReference type="ARBA" id="ARBA00022679"/>
    </source>
</evidence>
<keyword evidence="5 12" id="KW-0808">Transferase</keyword>
<evidence type="ECO:0000256" key="9">
    <source>
        <dbReference type="ARBA" id="ARBA00023034"/>
    </source>
</evidence>
<evidence type="ECO:0000259" key="13">
    <source>
        <dbReference type="Pfam" id="PF00852"/>
    </source>
</evidence>
<dbReference type="Proteomes" id="UP000663855">
    <property type="component" value="Unassembled WGS sequence"/>
</dbReference>
<comment type="pathway">
    <text evidence="2">Protein modification; protein glycosylation.</text>
</comment>
<dbReference type="GO" id="GO:0008417">
    <property type="term" value="F:fucosyltransferase activity"/>
    <property type="evidence" value="ECO:0007669"/>
    <property type="project" value="InterPro"/>
</dbReference>
<dbReference type="FunFam" id="3.40.50.11660:FF:000002">
    <property type="entry name" value="Alpha-(1,3)-fucosyltransferase"/>
    <property type="match status" value="1"/>
</dbReference>
<evidence type="ECO:0000256" key="8">
    <source>
        <dbReference type="ARBA" id="ARBA00022989"/>
    </source>
</evidence>
<dbReference type="SUPFAM" id="SSF53756">
    <property type="entry name" value="UDP-Glycosyltransferase/glycogen phosphorylase"/>
    <property type="match status" value="1"/>
</dbReference>
<evidence type="ECO:0000313" key="16">
    <source>
        <dbReference type="EMBL" id="CAF2140409.1"/>
    </source>
</evidence>
<evidence type="ECO:0000259" key="14">
    <source>
        <dbReference type="Pfam" id="PF17039"/>
    </source>
</evidence>
<feature type="domain" description="Fucosyltransferase C-terminal" evidence="13">
    <location>
        <begin position="241"/>
        <end position="421"/>
    </location>
</feature>
<gene>
    <name evidence="15" type="ORF">CJN711_LOCUS32090</name>
    <name evidence="16" type="ORF">MBJ925_LOCUS29397</name>
</gene>
<dbReference type="GO" id="GO:0032580">
    <property type="term" value="C:Golgi cisterna membrane"/>
    <property type="evidence" value="ECO:0007669"/>
    <property type="project" value="UniProtKB-SubCell"/>
</dbReference>
<protein>
    <recommendedName>
        <fullName evidence="12">Fucosyltransferase</fullName>
        <ecNumber evidence="12">2.4.1.-</ecNumber>
    </recommendedName>
</protein>
<evidence type="ECO:0000256" key="3">
    <source>
        <dbReference type="ARBA" id="ARBA00008919"/>
    </source>
</evidence>
<comment type="similarity">
    <text evidence="3 12">Belongs to the glycosyltransferase 10 family.</text>
</comment>
<dbReference type="EMBL" id="CAJNRE010015729">
    <property type="protein sequence ID" value="CAF2140409.1"/>
    <property type="molecule type" value="Genomic_DNA"/>
</dbReference>
<evidence type="ECO:0000256" key="4">
    <source>
        <dbReference type="ARBA" id="ARBA00022676"/>
    </source>
</evidence>
<feature type="domain" description="Fucosyltransferase N-terminal" evidence="14">
    <location>
        <begin position="102"/>
        <end position="211"/>
    </location>
</feature>
<keyword evidence="9 12" id="KW-0333">Golgi apparatus</keyword>
<proteinExistence type="inferred from homology"/>
<dbReference type="GO" id="GO:0000139">
    <property type="term" value="C:Golgi membrane"/>
    <property type="evidence" value="ECO:0007669"/>
    <property type="project" value="UniProtKB-SubCell"/>
</dbReference>
<dbReference type="PANTHER" id="PTHR48438">
    <property type="entry name" value="ALPHA-(1,3)-FUCOSYLTRANSFERASE C-RELATED"/>
    <property type="match status" value="1"/>
</dbReference>
<keyword evidence="7" id="KW-0735">Signal-anchor</keyword>
<reference evidence="15" key="1">
    <citation type="submission" date="2021-02" db="EMBL/GenBank/DDBJ databases">
        <authorList>
            <person name="Nowell W R."/>
        </authorList>
    </citation>
    <scope>NUCLEOTIDE SEQUENCE</scope>
</reference>
<dbReference type="EC" id="2.4.1.-" evidence="12"/>
<dbReference type="PANTHER" id="PTHR48438:SF1">
    <property type="entry name" value="ALPHA-(1,3)-FUCOSYLTRANSFERASE C-RELATED"/>
    <property type="match status" value="1"/>
</dbReference>
<comment type="caution">
    <text evidence="15">The sequence shown here is derived from an EMBL/GenBank/DDBJ whole genome shotgun (WGS) entry which is preliminary data.</text>
</comment>
<dbReference type="InterPro" id="IPR031481">
    <property type="entry name" value="Glyco_tran_10_N"/>
</dbReference>
<keyword evidence="8" id="KW-1133">Transmembrane helix</keyword>
<name>A0A815YQA1_9BILA</name>
<keyword evidence="11" id="KW-0325">Glycoprotein</keyword>
<dbReference type="Proteomes" id="UP000663824">
    <property type="component" value="Unassembled WGS sequence"/>
</dbReference>
<dbReference type="InterPro" id="IPR038577">
    <property type="entry name" value="GT10-like_C_sf"/>
</dbReference>
<sequence length="428" mass="51199">MHSSKHTHMLWLWWRRQSFYLRRISVMKIIFLLLCIIFLLRKLPNPFSSQYSRISINQNVQWDSISGILAMKKNILLNDPLSSRVKVTKEGTEEPQPSSSSILILLYTSIFLQKRYCHVKPDTIFGQSCPSKGRCQWTCDNRRLREADAIIFHAYDIQFYNAPVPNRTETKKDSVWILWSDEPPSMVDYDLLRPYKFNWTISYKSNSEVSIGSYGLFSKRDIIWSDVEYNRWIDEQFGYRSEGALWFVSNCNSKKRLEYYNSLNRQKLISVEGYGRCVDYYPMHFCGAGTKCERDYMSKFKFYLSFESTTCRDYITEKFFKAFYHGLIPVVVGPDRIDYNQLAPNDSFIHINDFDKDMTKLAKHLQEVSLNLNLFSMYHQWRKRYEIIIDGRALERIRMCELCERLSTRRRDSMIYYENIEQFYHERC</sequence>
<keyword evidence="10" id="KW-0472">Membrane</keyword>
<dbReference type="AlphaFoldDB" id="A0A815YQA1"/>
<evidence type="ECO:0000256" key="10">
    <source>
        <dbReference type="ARBA" id="ARBA00023136"/>
    </source>
</evidence>
<evidence type="ECO:0000313" key="15">
    <source>
        <dbReference type="EMBL" id="CAF1572560.1"/>
    </source>
</evidence>
<evidence type="ECO:0000313" key="17">
    <source>
        <dbReference type="Proteomes" id="UP000663855"/>
    </source>
</evidence>
<accession>A0A815YQA1</accession>
<evidence type="ECO:0000256" key="1">
    <source>
        <dbReference type="ARBA" id="ARBA00004323"/>
    </source>
</evidence>
<dbReference type="Gene3D" id="3.40.50.11660">
    <property type="entry name" value="Glycosyl transferase family 10, C-terminal domain"/>
    <property type="match status" value="1"/>
</dbReference>
<evidence type="ECO:0000256" key="11">
    <source>
        <dbReference type="ARBA" id="ARBA00023180"/>
    </source>
</evidence>
<evidence type="ECO:0000256" key="7">
    <source>
        <dbReference type="ARBA" id="ARBA00022968"/>
    </source>
</evidence>
<evidence type="ECO:0000256" key="2">
    <source>
        <dbReference type="ARBA" id="ARBA00004922"/>
    </source>
</evidence>
<organism evidence="15 17">
    <name type="scientific">Rotaria magnacalcarata</name>
    <dbReference type="NCBI Taxonomy" id="392030"/>
    <lineage>
        <taxon>Eukaryota</taxon>
        <taxon>Metazoa</taxon>
        <taxon>Spiralia</taxon>
        <taxon>Gnathifera</taxon>
        <taxon>Rotifera</taxon>
        <taxon>Eurotatoria</taxon>
        <taxon>Bdelloidea</taxon>
        <taxon>Philodinida</taxon>
        <taxon>Philodinidae</taxon>
        <taxon>Rotaria</taxon>
    </lineage>
</organism>
<dbReference type="EMBL" id="CAJNOV010015419">
    <property type="protein sequence ID" value="CAF1572560.1"/>
    <property type="molecule type" value="Genomic_DNA"/>
</dbReference>
<comment type="subcellular location">
    <subcellularLocation>
        <location evidence="1">Golgi apparatus membrane</location>
        <topology evidence="1">Single-pass type II membrane protein</topology>
    </subcellularLocation>
    <subcellularLocation>
        <location evidence="12">Golgi apparatus</location>
        <location evidence="12">Golgi stack membrane</location>
        <topology evidence="12">Single-pass type II membrane protein</topology>
    </subcellularLocation>
</comment>
<keyword evidence="4 12" id="KW-0328">Glycosyltransferase</keyword>
<dbReference type="Pfam" id="PF17039">
    <property type="entry name" value="Glyco_tran_10_N"/>
    <property type="match status" value="1"/>
</dbReference>
<keyword evidence="6 12" id="KW-0812">Transmembrane</keyword>